<dbReference type="EMBL" id="KV419399">
    <property type="protein sequence ID" value="KZS96393.1"/>
    <property type="molecule type" value="Genomic_DNA"/>
</dbReference>
<evidence type="ECO:0000313" key="3">
    <source>
        <dbReference type="Proteomes" id="UP000076722"/>
    </source>
</evidence>
<dbReference type="Proteomes" id="UP000076722">
    <property type="component" value="Unassembled WGS sequence"/>
</dbReference>
<dbReference type="Pfam" id="PF11272">
    <property type="entry name" value="DUF3072"/>
    <property type="match status" value="1"/>
</dbReference>
<organism evidence="2 3">
    <name type="scientific">Sistotremastrum niveocremeum HHB9708</name>
    <dbReference type="NCBI Taxonomy" id="1314777"/>
    <lineage>
        <taxon>Eukaryota</taxon>
        <taxon>Fungi</taxon>
        <taxon>Dikarya</taxon>
        <taxon>Basidiomycota</taxon>
        <taxon>Agaricomycotina</taxon>
        <taxon>Agaricomycetes</taxon>
        <taxon>Sistotremastrales</taxon>
        <taxon>Sistotremastraceae</taxon>
        <taxon>Sertulicium</taxon>
        <taxon>Sertulicium niveocremeum</taxon>
    </lineage>
</organism>
<name>A0A164XXQ6_9AGAM</name>
<feature type="compositionally biased region" description="Basic and acidic residues" evidence="1">
    <location>
        <begin position="104"/>
        <end position="134"/>
    </location>
</feature>
<gene>
    <name evidence="2" type="ORF">SISNIDRAFT_463886</name>
</gene>
<reference evidence="2 3" key="1">
    <citation type="journal article" date="2016" name="Mol. Biol. Evol.">
        <title>Comparative Genomics of Early-Diverging Mushroom-Forming Fungi Provides Insights into the Origins of Lignocellulose Decay Capabilities.</title>
        <authorList>
            <person name="Nagy L.G."/>
            <person name="Riley R."/>
            <person name="Tritt A."/>
            <person name="Adam C."/>
            <person name="Daum C."/>
            <person name="Floudas D."/>
            <person name="Sun H."/>
            <person name="Yadav J.S."/>
            <person name="Pangilinan J."/>
            <person name="Larsson K.H."/>
            <person name="Matsuura K."/>
            <person name="Barry K."/>
            <person name="Labutti K."/>
            <person name="Kuo R."/>
            <person name="Ohm R.A."/>
            <person name="Bhattacharya S.S."/>
            <person name="Shirouzu T."/>
            <person name="Yoshinaga Y."/>
            <person name="Martin F.M."/>
            <person name="Grigoriev I.V."/>
            <person name="Hibbett D.S."/>
        </authorList>
    </citation>
    <scope>NUCLEOTIDE SEQUENCE [LARGE SCALE GENOMIC DNA]</scope>
    <source>
        <strain evidence="2 3">HHB9708</strain>
    </source>
</reference>
<feature type="compositionally biased region" description="Basic residues" evidence="1">
    <location>
        <begin position="54"/>
        <end position="65"/>
    </location>
</feature>
<evidence type="ECO:0000256" key="1">
    <source>
        <dbReference type="SAM" id="MobiDB-lite"/>
    </source>
</evidence>
<feature type="region of interest" description="Disordered" evidence="1">
    <location>
        <begin position="44"/>
        <end position="134"/>
    </location>
</feature>
<sequence length="134" mass="15129">MGFDETELRTEKQASIIQRLANERGVTVDTDDFTKADAKHEIDKLRAMENPVRAHSHSHQLRSKHGNMGSERAQDDNPKDKPSSKFSEPMTEQQRRFIAVMAKEAGEPIPHKGELDKGDAGRRIQELKPKTGRA</sequence>
<keyword evidence="3" id="KW-1185">Reference proteome</keyword>
<proteinExistence type="predicted"/>
<dbReference type="InterPro" id="IPR021425">
    <property type="entry name" value="DUF3072"/>
</dbReference>
<feature type="compositionally biased region" description="Basic and acidic residues" evidence="1">
    <location>
        <begin position="72"/>
        <end position="83"/>
    </location>
</feature>
<dbReference type="AlphaFoldDB" id="A0A164XXQ6"/>
<evidence type="ECO:0000313" key="2">
    <source>
        <dbReference type="EMBL" id="KZS96393.1"/>
    </source>
</evidence>
<accession>A0A164XXQ6</accession>
<protein>
    <submittedName>
        <fullName evidence="2">Uncharacterized protein</fullName>
    </submittedName>
</protein>